<dbReference type="InterPro" id="IPR013766">
    <property type="entry name" value="Thioredoxin_domain"/>
</dbReference>
<dbReference type="InterPro" id="IPR036249">
    <property type="entry name" value="Thioredoxin-like_sf"/>
</dbReference>
<dbReference type="AlphaFoldDB" id="A0AAU9EIB3"/>
<dbReference type="InterPro" id="IPR012336">
    <property type="entry name" value="Thioredoxin-like_fold"/>
</dbReference>
<dbReference type="InterPro" id="IPR051099">
    <property type="entry name" value="AGR/TXD"/>
</dbReference>
<keyword evidence="1 2" id="KW-0732">Signal</keyword>
<organism evidence="4 5">
    <name type="scientific">Desulfoferula mesophila</name>
    <dbReference type="NCBI Taxonomy" id="3058419"/>
    <lineage>
        <taxon>Bacteria</taxon>
        <taxon>Pseudomonadati</taxon>
        <taxon>Thermodesulfobacteriota</taxon>
        <taxon>Desulfarculia</taxon>
        <taxon>Desulfarculales</taxon>
        <taxon>Desulfarculaceae</taxon>
        <taxon>Desulfoferula</taxon>
    </lineage>
</organism>
<proteinExistence type="predicted"/>
<name>A0AAU9EIB3_9BACT</name>
<dbReference type="KEGG" id="dmp:FAK_39140"/>
<dbReference type="SUPFAM" id="SSF52833">
    <property type="entry name" value="Thioredoxin-like"/>
    <property type="match status" value="1"/>
</dbReference>
<reference evidence="5" key="1">
    <citation type="journal article" date="2023" name="Arch. Microbiol.">
        <title>Desulfoferula mesophilus gen. nov. sp. nov., a mesophilic sulfate-reducing bacterium isolated from a brackish lake sediment.</title>
        <authorList>
            <person name="Watanabe T."/>
            <person name="Yabe T."/>
            <person name="Tsuji J.M."/>
            <person name="Fukui M."/>
        </authorList>
    </citation>
    <scope>NUCLEOTIDE SEQUENCE [LARGE SCALE GENOMIC DNA]</scope>
    <source>
        <strain evidence="5">12FAK</strain>
    </source>
</reference>
<protein>
    <recommendedName>
        <fullName evidence="3">Thioredoxin domain-containing protein</fullName>
    </recommendedName>
</protein>
<feature type="chain" id="PRO_5043314106" description="Thioredoxin domain-containing protein" evidence="2">
    <location>
        <begin position="27"/>
        <end position="159"/>
    </location>
</feature>
<dbReference type="PROSITE" id="PS51352">
    <property type="entry name" value="THIOREDOXIN_2"/>
    <property type="match status" value="1"/>
</dbReference>
<dbReference type="PANTHER" id="PTHR15337">
    <property type="entry name" value="ANTERIOR GRADIENT PROTEIN-RELATED"/>
    <property type="match status" value="1"/>
</dbReference>
<evidence type="ECO:0000256" key="1">
    <source>
        <dbReference type="ARBA" id="ARBA00022729"/>
    </source>
</evidence>
<evidence type="ECO:0000259" key="3">
    <source>
        <dbReference type="PROSITE" id="PS51352"/>
    </source>
</evidence>
<evidence type="ECO:0000256" key="2">
    <source>
        <dbReference type="SAM" id="SignalP"/>
    </source>
</evidence>
<feature type="signal peptide" evidence="2">
    <location>
        <begin position="1"/>
        <end position="26"/>
    </location>
</feature>
<dbReference type="Pfam" id="PF13098">
    <property type="entry name" value="Thioredoxin_2"/>
    <property type="match status" value="1"/>
</dbReference>
<evidence type="ECO:0000313" key="4">
    <source>
        <dbReference type="EMBL" id="BEQ16848.1"/>
    </source>
</evidence>
<sequence length="159" mass="17838">MAGRGRRAAFCLLLALLWLTPAPARAQDPTPAQGGVTWLSYDQAAQLARETPRPIMLFFSAPWCYLCKKMQRLVFSDPQLAGHLQKQAYAVLVDVTTEPRLGEIYEIKQVPTTIFLDPGGKPALRLTGYQNRADLTKALRFVSMGHHHRMSWEAFSGRP</sequence>
<dbReference type="EMBL" id="AP028679">
    <property type="protein sequence ID" value="BEQ16848.1"/>
    <property type="molecule type" value="Genomic_DNA"/>
</dbReference>
<dbReference type="PANTHER" id="PTHR15337:SF11">
    <property type="entry name" value="THIOREDOXIN DOMAIN-CONTAINING PROTEIN"/>
    <property type="match status" value="1"/>
</dbReference>
<dbReference type="Proteomes" id="UP001366166">
    <property type="component" value="Chromosome"/>
</dbReference>
<dbReference type="Gene3D" id="3.40.30.10">
    <property type="entry name" value="Glutaredoxin"/>
    <property type="match status" value="1"/>
</dbReference>
<accession>A0AAU9EIB3</accession>
<keyword evidence="5" id="KW-1185">Reference proteome</keyword>
<gene>
    <name evidence="4" type="ORF">FAK_39140</name>
</gene>
<feature type="domain" description="Thioredoxin" evidence="3">
    <location>
        <begin position="16"/>
        <end position="144"/>
    </location>
</feature>
<evidence type="ECO:0000313" key="5">
    <source>
        <dbReference type="Proteomes" id="UP001366166"/>
    </source>
</evidence>